<evidence type="ECO:0000256" key="1">
    <source>
        <dbReference type="SAM" id="Coils"/>
    </source>
</evidence>
<keyword evidence="1" id="KW-0175">Coiled coil</keyword>
<comment type="caution">
    <text evidence="2">The sequence shown here is derived from an EMBL/GenBank/DDBJ whole genome shotgun (WGS) entry which is preliminary data.</text>
</comment>
<accession>A0A5Y2QQM3</accession>
<dbReference type="Pfam" id="PF13935">
    <property type="entry name" value="Ead_Ea22"/>
    <property type="match status" value="1"/>
</dbReference>
<reference evidence="2" key="1">
    <citation type="submission" date="2019-07" db="EMBL/GenBank/DDBJ databases">
        <authorList>
            <consortium name="GenomeTrakr network: Whole genome sequencing for foodborne pathogen traceback"/>
        </authorList>
    </citation>
    <scope>NUCLEOTIDE SEQUENCE [LARGE SCALE GENOMIC DNA]</scope>
    <source>
        <strain evidence="2">FDA00014297</strain>
    </source>
</reference>
<dbReference type="EMBL" id="AAILJL010000028">
    <property type="protein sequence ID" value="ECF4924729.1"/>
    <property type="molecule type" value="Genomic_DNA"/>
</dbReference>
<gene>
    <name evidence="2" type="ORF">FLP03_21595</name>
</gene>
<dbReference type="AlphaFoldDB" id="A0A5Y2QQM3"/>
<sequence>MNIDKRTLREVAEKATPGPWKVFSDIDTKTFSIHTPRDKRCENVIKWGGFDCQPNAEANAEFIAAFNPKVALALLDENIQLQREKDAIEAVALALRDDMRQVREQLAAAEKLNAVQQRSLDHRKFLLLSADEVQRDFAEALGCAGDNESIMEAIDDMKQRIAELESRTVTVKLYDDFQLCHYGATDDYAKGYIDSQNNFTKWLAAAGIGVKQQKDSVDSDVGGRNQPGMVTAIYIGAGDFVKIKGQVFEVEETDFDDHDVTLWFVGGNALKCSAGCPVEVVSAPVAAGIKVKE</sequence>
<protein>
    <submittedName>
        <fullName evidence="2">Ead/Ea22-like family protein</fullName>
    </submittedName>
</protein>
<organism evidence="2">
    <name type="scientific">Salmonella enterica subsp. arizonae</name>
    <dbReference type="NCBI Taxonomy" id="59203"/>
    <lineage>
        <taxon>Bacteria</taxon>
        <taxon>Pseudomonadati</taxon>
        <taxon>Pseudomonadota</taxon>
        <taxon>Gammaproteobacteria</taxon>
        <taxon>Enterobacterales</taxon>
        <taxon>Enterobacteriaceae</taxon>
        <taxon>Salmonella</taxon>
    </lineage>
</organism>
<evidence type="ECO:0000313" key="2">
    <source>
        <dbReference type="EMBL" id="ECF4924729.1"/>
    </source>
</evidence>
<dbReference type="InterPro" id="IPR025153">
    <property type="entry name" value="Ead_Ea22"/>
</dbReference>
<name>A0A5Y2QQM3_SALER</name>
<proteinExistence type="predicted"/>
<feature type="coiled-coil region" evidence="1">
    <location>
        <begin position="92"/>
        <end position="119"/>
    </location>
</feature>
<dbReference type="Proteomes" id="UP000839641">
    <property type="component" value="Unassembled WGS sequence"/>
</dbReference>